<gene>
    <name evidence="1" type="ORF">CRV06_10755</name>
</gene>
<keyword evidence="2" id="KW-1185">Reference proteome</keyword>
<protein>
    <submittedName>
        <fullName evidence="1">Uncharacterized protein</fullName>
    </submittedName>
</protein>
<dbReference type="EMBL" id="PDKO01000009">
    <property type="protein sequence ID" value="RXJ62235.1"/>
    <property type="molecule type" value="Genomic_DNA"/>
</dbReference>
<dbReference type="AlphaFoldDB" id="A0A4Q0XYP4"/>
<accession>A0A4Q0XYP4</accession>
<proteinExistence type="predicted"/>
<organism evidence="1 2">
    <name type="scientific">Halarcobacter anaerophilus</name>
    <dbReference type="NCBI Taxonomy" id="877500"/>
    <lineage>
        <taxon>Bacteria</taxon>
        <taxon>Pseudomonadati</taxon>
        <taxon>Campylobacterota</taxon>
        <taxon>Epsilonproteobacteria</taxon>
        <taxon>Campylobacterales</taxon>
        <taxon>Arcobacteraceae</taxon>
        <taxon>Halarcobacter</taxon>
    </lineage>
</organism>
<dbReference type="Proteomes" id="UP000290191">
    <property type="component" value="Unassembled WGS sequence"/>
</dbReference>
<evidence type="ECO:0000313" key="1">
    <source>
        <dbReference type="EMBL" id="RXJ62235.1"/>
    </source>
</evidence>
<reference evidence="1 2" key="1">
    <citation type="submission" date="2017-10" db="EMBL/GenBank/DDBJ databases">
        <title>Genomics of the genus Arcobacter.</title>
        <authorList>
            <person name="Perez-Cataluna A."/>
            <person name="Figueras M.J."/>
        </authorList>
    </citation>
    <scope>NUCLEOTIDE SEQUENCE [LARGE SCALE GENOMIC DNA]</scope>
    <source>
        <strain evidence="1 2">DSM 24636</strain>
    </source>
</reference>
<comment type="caution">
    <text evidence="1">The sequence shown here is derived from an EMBL/GenBank/DDBJ whole genome shotgun (WGS) entry which is preliminary data.</text>
</comment>
<name>A0A4Q0XYP4_9BACT</name>
<dbReference type="RefSeq" id="WP_044419429.1">
    <property type="nucleotide sequence ID" value="NZ_CP041070.1"/>
</dbReference>
<dbReference type="OrthoDB" id="5344242at2"/>
<sequence length="79" mass="8936">MHKIIVENQCGCFRRSELESGISMASKDDALSKAIQMKNHMNEKFCKKHEFQLIEDSENFIISFRPQQASSCCGTGCCS</sequence>
<dbReference type="STRING" id="877500.GCA_000935065_03386"/>
<evidence type="ECO:0000313" key="2">
    <source>
        <dbReference type="Proteomes" id="UP000290191"/>
    </source>
</evidence>